<evidence type="ECO:0000256" key="6">
    <source>
        <dbReference type="ARBA" id="ARBA00022475"/>
    </source>
</evidence>
<accession>A0A9D1HAE9</accession>
<keyword evidence="8 10" id="KW-1133">Transmembrane helix</keyword>
<evidence type="ECO:0000256" key="8">
    <source>
        <dbReference type="ARBA" id="ARBA00022989"/>
    </source>
</evidence>
<feature type="transmembrane region" description="Helical" evidence="10">
    <location>
        <begin position="155"/>
        <end position="172"/>
    </location>
</feature>
<evidence type="ECO:0000256" key="7">
    <source>
        <dbReference type="ARBA" id="ARBA00022692"/>
    </source>
</evidence>
<feature type="transmembrane region" description="Helical" evidence="10">
    <location>
        <begin position="178"/>
        <end position="196"/>
    </location>
</feature>
<proteinExistence type="inferred from homology"/>
<keyword evidence="9 10" id="KW-0472">Membrane</keyword>
<comment type="similarity">
    <text evidence="3">Belongs to the nicotinamide ribonucleoside (NR) uptake permease (TC 4.B.1) family.</text>
</comment>
<dbReference type="EMBL" id="DVLY01000181">
    <property type="protein sequence ID" value="HIT98590.1"/>
    <property type="molecule type" value="Genomic_DNA"/>
</dbReference>
<protein>
    <recommendedName>
        <fullName evidence="4">Nicotinamide riboside transporter PnuC</fullName>
    </recommendedName>
</protein>
<dbReference type="Pfam" id="PF04973">
    <property type="entry name" value="NMN_transporter"/>
    <property type="match status" value="1"/>
</dbReference>
<evidence type="ECO:0000256" key="10">
    <source>
        <dbReference type="SAM" id="Phobius"/>
    </source>
</evidence>
<dbReference type="AlphaFoldDB" id="A0A9D1HAE9"/>
<evidence type="ECO:0000256" key="5">
    <source>
        <dbReference type="ARBA" id="ARBA00022448"/>
    </source>
</evidence>
<evidence type="ECO:0000313" key="12">
    <source>
        <dbReference type="Proteomes" id="UP000824161"/>
    </source>
</evidence>
<comment type="subcellular location">
    <subcellularLocation>
        <location evidence="2">Cell membrane</location>
        <topology evidence="2">Multi-pass membrane protein</topology>
    </subcellularLocation>
</comment>
<feature type="transmembrane region" description="Helical" evidence="10">
    <location>
        <begin position="41"/>
        <end position="60"/>
    </location>
</feature>
<dbReference type="Proteomes" id="UP000824161">
    <property type="component" value="Unassembled WGS sequence"/>
</dbReference>
<dbReference type="PANTHER" id="PTHR36122:SF2">
    <property type="entry name" value="NICOTINAMIDE RIBOSIDE TRANSPORTER PNUC"/>
    <property type="match status" value="1"/>
</dbReference>
<dbReference type="GO" id="GO:0005886">
    <property type="term" value="C:plasma membrane"/>
    <property type="evidence" value="ECO:0007669"/>
    <property type="project" value="UniProtKB-SubCell"/>
</dbReference>
<dbReference type="PANTHER" id="PTHR36122">
    <property type="entry name" value="NICOTINAMIDE RIBOSIDE TRANSPORTER PNUC"/>
    <property type="match status" value="1"/>
</dbReference>
<comment type="caution">
    <text evidence="11">The sequence shown here is derived from an EMBL/GenBank/DDBJ whole genome shotgun (WGS) entry which is preliminary data.</text>
</comment>
<dbReference type="GO" id="GO:0034257">
    <property type="term" value="F:nicotinamide riboside transmembrane transporter activity"/>
    <property type="evidence" value="ECO:0007669"/>
    <property type="project" value="InterPro"/>
</dbReference>
<gene>
    <name evidence="11" type="ORF">IAC44_07120</name>
</gene>
<feature type="transmembrane region" description="Helical" evidence="10">
    <location>
        <begin position="66"/>
        <end position="83"/>
    </location>
</feature>
<evidence type="ECO:0000256" key="3">
    <source>
        <dbReference type="ARBA" id="ARBA00006669"/>
    </source>
</evidence>
<dbReference type="NCBIfam" id="TIGR01528">
    <property type="entry name" value="NMN_trans_PnuC"/>
    <property type="match status" value="1"/>
</dbReference>
<reference evidence="11" key="1">
    <citation type="submission" date="2020-10" db="EMBL/GenBank/DDBJ databases">
        <authorList>
            <person name="Gilroy R."/>
        </authorList>
    </citation>
    <scope>NUCLEOTIDE SEQUENCE</scope>
    <source>
        <strain evidence="11">1383</strain>
    </source>
</reference>
<evidence type="ECO:0000256" key="2">
    <source>
        <dbReference type="ARBA" id="ARBA00004651"/>
    </source>
</evidence>
<feature type="transmembrane region" description="Helical" evidence="10">
    <location>
        <begin position="103"/>
        <end position="121"/>
    </location>
</feature>
<name>A0A9D1HAE9_9FLAO</name>
<feature type="transmembrane region" description="Helical" evidence="10">
    <location>
        <begin position="127"/>
        <end position="148"/>
    </location>
</feature>
<evidence type="ECO:0000256" key="4">
    <source>
        <dbReference type="ARBA" id="ARBA00017522"/>
    </source>
</evidence>
<evidence type="ECO:0000256" key="1">
    <source>
        <dbReference type="ARBA" id="ARBA00002672"/>
    </source>
</evidence>
<comment type="function">
    <text evidence="1">Required for nicotinamide riboside transport across the inner membrane.</text>
</comment>
<keyword evidence="7 10" id="KW-0812">Transmembrane</keyword>
<keyword evidence="5" id="KW-0813">Transport</keyword>
<sequence length="217" mass="24672">MLYDLFLKPYEGYSTLFIVLEAIAAFFGIVSVWFARRNSIWVYPTGIISTVLYVYVLFVSGVYGDAVINIYYTAMSLYGWYVWLNVKGEGQALPITWLHRRSALFTGGFTLANFALFYIILQYYTDSIVPTLDAITTALAFSAMYLMARKKVESWAFWIACDVISVGLYIYKGLGVTALQYLIFLILAISAHFEWVRLYREQQAAQAHPGNTTTKPA</sequence>
<evidence type="ECO:0000313" key="11">
    <source>
        <dbReference type="EMBL" id="HIT98590.1"/>
    </source>
</evidence>
<reference evidence="11" key="2">
    <citation type="journal article" date="2021" name="PeerJ">
        <title>Extensive microbial diversity within the chicken gut microbiome revealed by metagenomics and culture.</title>
        <authorList>
            <person name="Gilroy R."/>
            <person name="Ravi A."/>
            <person name="Getino M."/>
            <person name="Pursley I."/>
            <person name="Horton D.L."/>
            <person name="Alikhan N.F."/>
            <person name="Baker D."/>
            <person name="Gharbi K."/>
            <person name="Hall N."/>
            <person name="Watson M."/>
            <person name="Adriaenssens E.M."/>
            <person name="Foster-Nyarko E."/>
            <person name="Jarju S."/>
            <person name="Secka A."/>
            <person name="Antonio M."/>
            <person name="Oren A."/>
            <person name="Chaudhuri R.R."/>
            <person name="La Ragione R."/>
            <person name="Hildebrand F."/>
            <person name="Pallen M.J."/>
        </authorList>
    </citation>
    <scope>NUCLEOTIDE SEQUENCE</scope>
    <source>
        <strain evidence="11">1383</strain>
    </source>
</reference>
<feature type="transmembrane region" description="Helical" evidence="10">
    <location>
        <begin position="12"/>
        <end position="34"/>
    </location>
</feature>
<keyword evidence="6" id="KW-1003">Cell membrane</keyword>
<dbReference type="InterPro" id="IPR006419">
    <property type="entry name" value="NMN_transpt_PnuC"/>
</dbReference>
<organism evidence="11 12">
    <name type="scientific">Candidatus Merdimorpha stercoravium</name>
    <dbReference type="NCBI Taxonomy" id="2840863"/>
    <lineage>
        <taxon>Bacteria</taxon>
        <taxon>Pseudomonadati</taxon>
        <taxon>Bacteroidota</taxon>
        <taxon>Flavobacteriia</taxon>
        <taxon>Flavobacteriales</taxon>
        <taxon>Candidatus Merdimorpha</taxon>
    </lineage>
</organism>
<evidence type="ECO:0000256" key="9">
    <source>
        <dbReference type="ARBA" id="ARBA00023136"/>
    </source>
</evidence>